<reference evidence="2" key="1">
    <citation type="journal article" date="2014" name="Int. J. Syst. Evol. Microbiol.">
        <title>Complete genome sequence of Corynebacterium casei LMG S-19264T (=DSM 44701T), isolated from a smear-ripened cheese.</title>
        <authorList>
            <consortium name="US DOE Joint Genome Institute (JGI-PGF)"/>
            <person name="Walter F."/>
            <person name="Albersmeier A."/>
            <person name="Kalinowski J."/>
            <person name="Ruckert C."/>
        </authorList>
    </citation>
    <scope>NUCLEOTIDE SEQUENCE</scope>
    <source>
        <strain evidence="2">CGMCC 1.15425</strain>
    </source>
</reference>
<accession>A0A916QMA0</accession>
<dbReference type="Proteomes" id="UP000627715">
    <property type="component" value="Unassembled WGS sequence"/>
</dbReference>
<evidence type="ECO:0000313" key="2">
    <source>
        <dbReference type="EMBL" id="GFZ81701.1"/>
    </source>
</evidence>
<keyword evidence="3" id="KW-1185">Reference proteome</keyword>
<evidence type="ECO:0000313" key="3">
    <source>
        <dbReference type="Proteomes" id="UP000627715"/>
    </source>
</evidence>
<evidence type="ECO:0000256" key="1">
    <source>
        <dbReference type="SAM" id="MobiDB-lite"/>
    </source>
</evidence>
<sequence length="237" mass="24917">MSSTMDHSAMAMTASEGGEGGESASSADSVSSDAVYLGQLKFIRGHLLVGVELYQEGDAEASETHMKHPESEIYAALLPALEVRNAPEFAGQLSALALAVENRQPVSTVTAAFDDLMSAIARAEGAVAPVTPRLLGDVIVDLVSTAAAEYDIAAGDDLGLENGHEYQDSFGFMRIAYDVLAQLEAMGTDSGITSSIRERMDTIMPAWTGLQPPARLHVQPSVIYGAASRIELSVSGL</sequence>
<dbReference type="AlphaFoldDB" id="A0A916QMA0"/>
<gene>
    <name evidence="2" type="ORF">GCM10011403_26370</name>
</gene>
<dbReference type="EMBL" id="BMIY01000012">
    <property type="protein sequence ID" value="GFZ81701.1"/>
    <property type="molecule type" value="Genomic_DNA"/>
</dbReference>
<organism evidence="2 3">
    <name type="scientific">Pseudohongiella nitratireducens</name>
    <dbReference type="NCBI Taxonomy" id="1768907"/>
    <lineage>
        <taxon>Bacteria</taxon>
        <taxon>Pseudomonadati</taxon>
        <taxon>Pseudomonadota</taxon>
        <taxon>Gammaproteobacteria</taxon>
        <taxon>Pseudomonadales</taxon>
        <taxon>Pseudohongiellaceae</taxon>
        <taxon>Pseudohongiella</taxon>
    </lineage>
</organism>
<comment type="caution">
    <text evidence="2">The sequence shown here is derived from an EMBL/GenBank/DDBJ whole genome shotgun (WGS) entry which is preliminary data.</text>
</comment>
<protein>
    <submittedName>
        <fullName evidence="2">Uncharacterized protein</fullName>
    </submittedName>
</protein>
<proteinExistence type="predicted"/>
<reference evidence="2" key="2">
    <citation type="submission" date="2020-09" db="EMBL/GenBank/DDBJ databases">
        <authorList>
            <person name="Sun Q."/>
            <person name="Zhou Y."/>
        </authorList>
    </citation>
    <scope>NUCLEOTIDE SEQUENCE</scope>
    <source>
        <strain evidence="2">CGMCC 1.15425</strain>
    </source>
</reference>
<feature type="region of interest" description="Disordered" evidence="1">
    <location>
        <begin position="1"/>
        <end position="27"/>
    </location>
</feature>
<name>A0A916QMA0_9GAMM</name>